<dbReference type="AlphaFoldDB" id="A0AAD5M760"/>
<name>A0AAD5M760_PARTN</name>
<dbReference type="Proteomes" id="UP001196413">
    <property type="component" value="Unassembled WGS sequence"/>
</dbReference>
<protein>
    <submittedName>
        <fullName evidence="1">Uncharacterized protein</fullName>
    </submittedName>
</protein>
<evidence type="ECO:0000313" key="2">
    <source>
        <dbReference type="Proteomes" id="UP001196413"/>
    </source>
</evidence>
<keyword evidence="2" id="KW-1185">Reference proteome</keyword>
<proteinExistence type="predicted"/>
<organism evidence="1 2">
    <name type="scientific">Parelaphostrongylus tenuis</name>
    <name type="common">Meningeal worm</name>
    <dbReference type="NCBI Taxonomy" id="148309"/>
    <lineage>
        <taxon>Eukaryota</taxon>
        <taxon>Metazoa</taxon>
        <taxon>Ecdysozoa</taxon>
        <taxon>Nematoda</taxon>
        <taxon>Chromadorea</taxon>
        <taxon>Rhabditida</taxon>
        <taxon>Rhabditina</taxon>
        <taxon>Rhabditomorpha</taxon>
        <taxon>Strongyloidea</taxon>
        <taxon>Metastrongylidae</taxon>
        <taxon>Parelaphostrongylus</taxon>
    </lineage>
</organism>
<evidence type="ECO:0000313" key="1">
    <source>
        <dbReference type="EMBL" id="KAJ1353355.1"/>
    </source>
</evidence>
<dbReference type="EMBL" id="JAHQIW010001691">
    <property type="protein sequence ID" value="KAJ1353355.1"/>
    <property type="molecule type" value="Genomic_DNA"/>
</dbReference>
<accession>A0AAD5M760</accession>
<sequence>MAEKNSMSFPKNGIRKIKLSALINPQGIRYALVFNIEHRLSYIWRSQNYKRANGSAVLTVRSVHHRKSDELLGFKSDEFHYIPKLNKICRRQKRKLFTNLVRSPIVNHNFTASYDLGSVWIWTMPPDQESTRTFNVTGLTTLPVAMAYSSTAGIQNPGIATNEAGARGFVERLVVQNTILGQLRVQVTYKPLNCDLIVGPDAMLSTDSCRCREKVRAKRIRRQHSKCSVHYTLPHHSRPVRHDDVSRLHSNFHYITSSYEKKDQTVRVPDIEV</sequence>
<comment type="caution">
    <text evidence="1">The sequence shown here is derived from an EMBL/GenBank/DDBJ whole genome shotgun (WGS) entry which is preliminary data.</text>
</comment>
<gene>
    <name evidence="1" type="ORF">KIN20_009964</name>
</gene>
<reference evidence="1" key="1">
    <citation type="submission" date="2021-06" db="EMBL/GenBank/DDBJ databases">
        <title>Parelaphostrongylus tenuis whole genome reference sequence.</title>
        <authorList>
            <person name="Garwood T.J."/>
            <person name="Larsen P.A."/>
            <person name="Fountain-Jones N.M."/>
            <person name="Garbe J.R."/>
            <person name="Macchietto M.G."/>
            <person name="Kania S.A."/>
            <person name="Gerhold R.W."/>
            <person name="Richards J.E."/>
            <person name="Wolf T.M."/>
        </authorList>
    </citation>
    <scope>NUCLEOTIDE SEQUENCE</scope>
    <source>
        <strain evidence="1">MNPRO001-30</strain>
        <tissue evidence="1">Meninges</tissue>
    </source>
</reference>